<keyword evidence="2 6" id="KW-0378">Hydrolase</keyword>
<comment type="subcellular location">
    <subcellularLocation>
        <location evidence="1">Membrane</location>
    </subcellularLocation>
</comment>
<reference evidence="9 10" key="1">
    <citation type="submission" date="2008-05" db="EMBL/GenBank/DDBJ databases">
        <title>Complete sequence of Chlorobium limicola DSM 245.</title>
        <authorList>
            <consortium name="US DOE Joint Genome Institute"/>
            <person name="Lucas S."/>
            <person name="Copeland A."/>
            <person name="Lapidus A."/>
            <person name="Glavina del Rio T."/>
            <person name="Dalin E."/>
            <person name="Tice H."/>
            <person name="Bruce D."/>
            <person name="Goodwin L."/>
            <person name="Pitluck S."/>
            <person name="Schmutz J."/>
            <person name="Larimer F."/>
            <person name="Land M."/>
            <person name="Hauser L."/>
            <person name="Kyrpides N."/>
            <person name="Ovchinnikova G."/>
            <person name="Zhao F."/>
            <person name="Li T."/>
            <person name="Liu Z."/>
            <person name="Overmann J."/>
            <person name="Bryant D.A."/>
            <person name="Richardson P."/>
        </authorList>
    </citation>
    <scope>NUCLEOTIDE SEQUENCE [LARGE SCALE GENOMIC DNA]</scope>
    <source>
        <strain evidence="10">DSM 245 / NBRC 103803 / 6330</strain>
    </source>
</reference>
<dbReference type="Proteomes" id="UP000008841">
    <property type="component" value="Chromosome"/>
</dbReference>
<keyword evidence="3 6" id="KW-0442">Lipid degradation</keyword>
<evidence type="ECO:0000256" key="1">
    <source>
        <dbReference type="ARBA" id="ARBA00004370"/>
    </source>
</evidence>
<dbReference type="Gene3D" id="2.40.160.50">
    <property type="entry name" value="membrane protein fhac: a member of the omp85/tpsb transporter family"/>
    <property type="match status" value="1"/>
</dbReference>
<evidence type="ECO:0000259" key="8">
    <source>
        <dbReference type="PROSITE" id="PS51635"/>
    </source>
</evidence>
<evidence type="ECO:0000256" key="7">
    <source>
        <dbReference type="SAM" id="MobiDB-lite"/>
    </source>
</evidence>
<dbReference type="AlphaFoldDB" id="B3EFW2"/>
<dbReference type="SUPFAM" id="SSF52151">
    <property type="entry name" value="FabD/lysophospholipase-like"/>
    <property type="match status" value="1"/>
</dbReference>
<feature type="short sequence motif" description="GXSXG" evidence="6">
    <location>
        <begin position="119"/>
        <end position="123"/>
    </location>
</feature>
<evidence type="ECO:0000256" key="2">
    <source>
        <dbReference type="ARBA" id="ARBA00022801"/>
    </source>
</evidence>
<evidence type="ECO:0000256" key="3">
    <source>
        <dbReference type="ARBA" id="ARBA00022963"/>
    </source>
</evidence>
<dbReference type="CDD" id="cd07205">
    <property type="entry name" value="Pat_PNPLA6_PNPLA7_NTE1_like"/>
    <property type="match status" value="1"/>
</dbReference>
<feature type="short sequence motif" description="DGA/G" evidence="6">
    <location>
        <begin position="269"/>
        <end position="271"/>
    </location>
</feature>
<dbReference type="GO" id="GO:0016787">
    <property type="term" value="F:hydrolase activity"/>
    <property type="evidence" value="ECO:0007669"/>
    <property type="project" value="UniProtKB-UniRule"/>
</dbReference>
<feature type="region of interest" description="Disordered" evidence="7">
    <location>
        <begin position="1"/>
        <end position="27"/>
    </location>
</feature>
<dbReference type="GO" id="GO:0016042">
    <property type="term" value="P:lipid catabolic process"/>
    <property type="evidence" value="ECO:0007669"/>
    <property type="project" value="UniProtKB-UniRule"/>
</dbReference>
<protein>
    <submittedName>
        <fullName evidence="9">Surface antigen (D15)</fullName>
    </submittedName>
</protein>
<keyword evidence="5" id="KW-0472">Membrane</keyword>
<name>B3EFW2_CHLL2</name>
<dbReference type="Gene3D" id="3.40.1090.10">
    <property type="entry name" value="Cytosolic phospholipase A2 catalytic domain"/>
    <property type="match status" value="2"/>
</dbReference>
<dbReference type="eggNOG" id="COG1752">
    <property type="taxonomic scope" value="Bacteria"/>
</dbReference>
<feature type="active site" description="Proton acceptor" evidence="6">
    <location>
        <position position="269"/>
    </location>
</feature>
<dbReference type="InterPro" id="IPR016035">
    <property type="entry name" value="Acyl_Trfase/lysoPLipase"/>
</dbReference>
<evidence type="ECO:0000313" key="10">
    <source>
        <dbReference type="Proteomes" id="UP000008841"/>
    </source>
</evidence>
<feature type="domain" description="PNPLA" evidence="8">
    <location>
        <begin position="88"/>
        <end position="282"/>
    </location>
</feature>
<dbReference type="PANTHER" id="PTHR14226">
    <property type="entry name" value="NEUROPATHY TARGET ESTERASE/SWISS CHEESE D.MELANOGASTER"/>
    <property type="match status" value="1"/>
</dbReference>
<evidence type="ECO:0000256" key="4">
    <source>
        <dbReference type="ARBA" id="ARBA00023098"/>
    </source>
</evidence>
<dbReference type="EMBL" id="CP001097">
    <property type="protein sequence ID" value="ACD89495.1"/>
    <property type="molecule type" value="Genomic_DNA"/>
</dbReference>
<feature type="short sequence motif" description="GXGXXG" evidence="6">
    <location>
        <begin position="92"/>
        <end position="97"/>
    </location>
</feature>
<dbReference type="RefSeq" id="WP_012465376.1">
    <property type="nucleotide sequence ID" value="NC_010803.1"/>
</dbReference>
<dbReference type="KEGG" id="cli:Clim_0402"/>
<dbReference type="InterPro" id="IPR002641">
    <property type="entry name" value="PNPLA_dom"/>
</dbReference>
<dbReference type="GO" id="GO:0019867">
    <property type="term" value="C:outer membrane"/>
    <property type="evidence" value="ECO:0007669"/>
    <property type="project" value="InterPro"/>
</dbReference>
<evidence type="ECO:0000256" key="5">
    <source>
        <dbReference type="ARBA" id="ARBA00023136"/>
    </source>
</evidence>
<sequence length="950" mass="103915" precursor="true">MKSLAELKNSPKRVPRPDTMNRKKRSSPRSVLLMPAALLLTCILLLPARPFPLYASGVSIVFPDTLSTPFKRFSLKPFMRPARKTVGVALSGGGANGIAQIGVLKALDEERIPVDYIAGTSMGAIIGGLYSCGYSPADLEKIAETLPWQSVLSIREENPRARIFLEQQRIRDRSTIAIRFDKLKLMIPKSLSSAQALTGTLDLLILNGVYHSWQDFNSLPVQFRAVSTDLISGKRITLTSGSLSEAMRASSTIPVLFEPIERDGYRLVDGGLVANLPVDELDVVNASYKIAVDTHGSMYSKSGDLDLPWKAADQAITILTGLQYPAQLEKADLVITPDLQSHSATDFSDVKALVDAGYKKGKVLAGTIRRSIENQPVRETDIGSYNKSYLFDAGESGNREHAGIVSGIVRNGTALNRTLRELLETDLFTSVYAVMDKSKKNIVFHLTPLPRIARITITGGPHGVLSIEESENCFRPVIGQLYTNATATRALEDLVRIYRKKGYSLVEPQNVFLAGDNLQVTMSSGMVNGIEIVQNRNSIGLTPIMREIKIDTTTAVRAGKAEESAENLYETGVFSRVSLSAEKSEFIDNGSGRTLTFSLIEKPSSVLRLGLRYDETSNAQFLLDLRNENIGGTTSSFGGWIKAGQNNSVANLEFAMPRIGSTHFTLFSRLFFDQREFDTRDLRFSTDFDGYATDDISSYGIQRYGISGAFGTRIRKNGRFAIDFTLQNAQSYHATDLGPSSLTTDDLNLLSVGASLTIDSRNSAQIPTSGSYTHLSYSVTPELLDNDASFWQLSGIHEENIPLGSRTTLQLSGSAGISGSYLPLSEQFFLGGPGNTYSRRFIGLKQNDLIGSNMATAGLQLSYSPPFEIIFPASFLLQYNAGNVWNKRSDMSLSKLIHGIGTGIVWNTPAGPAKLTVSKGFAFLRGEGESESSSLRFSDTLWYFSLGHDF</sequence>
<dbReference type="PANTHER" id="PTHR14226:SF29">
    <property type="entry name" value="NEUROPATHY TARGET ESTERASE SWS"/>
    <property type="match status" value="1"/>
</dbReference>
<evidence type="ECO:0000313" key="9">
    <source>
        <dbReference type="EMBL" id="ACD89495.1"/>
    </source>
</evidence>
<keyword evidence="4 6" id="KW-0443">Lipid metabolism</keyword>
<accession>B3EFW2</accession>
<feature type="active site" description="Nucleophile" evidence="6">
    <location>
        <position position="121"/>
    </location>
</feature>
<dbReference type="eggNOG" id="COG4775">
    <property type="taxonomic scope" value="Bacteria"/>
</dbReference>
<dbReference type="InterPro" id="IPR050301">
    <property type="entry name" value="NTE"/>
</dbReference>
<evidence type="ECO:0000256" key="6">
    <source>
        <dbReference type="PROSITE-ProRule" id="PRU01161"/>
    </source>
</evidence>
<dbReference type="Pfam" id="PF01103">
    <property type="entry name" value="Omp85"/>
    <property type="match status" value="1"/>
</dbReference>
<organism evidence="9 10">
    <name type="scientific">Chlorobium limicola (strain DSM 245 / NBRC 103803 / 6330)</name>
    <dbReference type="NCBI Taxonomy" id="290315"/>
    <lineage>
        <taxon>Bacteria</taxon>
        <taxon>Pseudomonadati</taxon>
        <taxon>Chlorobiota</taxon>
        <taxon>Chlorobiia</taxon>
        <taxon>Chlorobiales</taxon>
        <taxon>Chlorobiaceae</taxon>
        <taxon>Chlorobium/Pelodictyon group</taxon>
        <taxon>Chlorobium</taxon>
    </lineage>
</organism>
<dbReference type="InterPro" id="IPR000184">
    <property type="entry name" value="Bac_surfAg_D15"/>
</dbReference>
<dbReference type="STRING" id="290315.Clim_0402"/>
<dbReference type="PROSITE" id="PS51635">
    <property type="entry name" value="PNPLA"/>
    <property type="match status" value="1"/>
</dbReference>
<gene>
    <name evidence="9" type="ordered locus">Clim_0402</name>
</gene>
<proteinExistence type="predicted"/>
<dbReference type="Pfam" id="PF01734">
    <property type="entry name" value="Patatin"/>
    <property type="match status" value="1"/>
</dbReference>
<dbReference type="HOGENOM" id="CLU_014750_1_0_10"/>